<dbReference type="SUPFAM" id="SSF46938">
    <property type="entry name" value="CRAL/TRIO N-terminal domain"/>
    <property type="match status" value="1"/>
</dbReference>
<evidence type="ECO:0000313" key="3">
    <source>
        <dbReference type="Proteomes" id="UP001168821"/>
    </source>
</evidence>
<dbReference type="SUPFAM" id="SSF52087">
    <property type="entry name" value="CRAL/TRIO domain"/>
    <property type="match status" value="1"/>
</dbReference>
<reference evidence="2" key="1">
    <citation type="journal article" date="2023" name="G3 (Bethesda)">
        <title>Whole genome assemblies of Zophobas morio and Tenebrio molitor.</title>
        <authorList>
            <person name="Kaur S."/>
            <person name="Stinson S.A."/>
            <person name="diCenzo G.C."/>
        </authorList>
    </citation>
    <scope>NUCLEOTIDE SEQUENCE</scope>
    <source>
        <strain evidence="2">QUZm001</strain>
    </source>
</reference>
<dbReference type="EMBL" id="JALNTZ010000006">
    <property type="protein sequence ID" value="KAJ3648556.1"/>
    <property type="molecule type" value="Genomic_DNA"/>
</dbReference>
<evidence type="ECO:0000259" key="1">
    <source>
        <dbReference type="PROSITE" id="PS50191"/>
    </source>
</evidence>
<dbReference type="PRINTS" id="PR00180">
    <property type="entry name" value="CRETINALDHBP"/>
</dbReference>
<dbReference type="Gene3D" id="3.40.525.10">
    <property type="entry name" value="CRAL-TRIO lipid binding domain"/>
    <property type="match status" value="1"/>
</dbReference>
<dbReference type="SMART" id="SM00516">
    <property type="entry name" value="SEC14"/>
    <property type="match status" value="1"/>
</dbReference>
<dbReference type="InterPro" id="IPR036865">
    <property type="entry name" value="CRAL-TRIO_dom_sf"/>
</dbReference>
<feature type="domain" description="CRAL-TRIO" evidence="1">
    <location>
        <begin position="90"/>
        <end position="251"/>
    </location>
</feature>
<dbReference type="InterPro" id="IPR036273">
    <property type="entry name" value="CRAL/TRIO_N_dom_sf"/>
</dbReference>
<dbReference type="PANTHER" id="PTHR10174:SF230">
    <property type="entry name" value="ALPHA-TOCOPHEROL TRANSFER PROTEIN-LIKE"/>
    <property type="match status" value="1"/>
</dbReference>
<gene>
    <name evidence="2" type="ORF">Zmor_020351</name>
</gene>
<dbReference type="Pfam" id="PF00650">
    <property type="entry name" value="CRAL_TRIO"/>
    <property type="match status" value="1"/>
</dbReference>
<dbReference type="Gene3D" id="1.10.8.20">
    <property type="entry name" value="N-terminal domain of phosphatidylinositol transfer protein sec14p"/>
    <property type="match status" value="1"/>
</dbReference>
<dbReference type="CDD" id="cd00170">
    <property type="entry name" value="SEC14"/>
    <property type="match status" value="1"/>
</dbReference>
<dbReference type="GO" id="GO:0016020">
    <property type="term" value="C:membrane"/>
    <property type="evidence" value="ECO:0007669"/>
    <property type="project" value="TreeGrafter"/>
</dbReference>
<dbReference type="PROSITE" id="PS50191">
    <property type="entry name" value="CRAL_TRIO"/>
    <property type="match status" value="1"/>
</dbReference>
<dbReference type="GO" id="GO:1902936">
    <property type="term" value="F:phosphatidylinositol bisphosphate binding"/>
    <property type="evidence" value="ECO:0007669"/>
    <property type="project" value="TreeGrafter"/>
</dbReference>
<organism evidence="2 3">
    <name type="scientific">Zophobas morio</name>
    <dbReference type="NCBI Taxonomy" id="2755281"/>
    <lineage>
        <taxon>Eukaryota</taxon>
        <taxon>Metazoa</taxon>
        <taxon>Ecdysozoa</taxon>
        <taxon>Arthropoda</taxon>
        <taxon>Hexapoda</taxon>
        <taxon>Insecta</taxon>
        <taxon>Pterygota</taxon>
        <taxon>Neoptera</taxon>
        <taxon>Endopterygota</taxon>
        <taxon>Coleoptera</taxon>
        <taxon>Polyphaga</taxon>
        <taxon>Cucujiformia</taxon>
        <taxon>Tenebrionidae</taxon>
        <taxon>Zophobas</taxon>
    </lineage>
</organism>
<dbReference type="PANTHER" id="PTHR10174">
    <property type="entry name" value="ALPHA-TOCOPHEROL TRANSFER PROTEIN-RELATED"/>
    <property type="match status" value="1"/>
</dbReference>
<accession>A0AA38I361</accession>
<sequence length="304" mass="34977">MILVPPTAEQQSLLRKLNNEDIASRDRDLEATKQWLKQEPHLPDALDDDALLNFLRWGKFSLEKTKKRLDKYFTVRNAFSDFYTRRDITRPELQLDPQSFTWTPLPVLSPEGRRICVATSPRCDFHAEDTISFAKIVVMMADIRVYVEEGVHDVYILDASAVLLKNLPNVSISTIKSFLVCALEAYPVRIKELHIINATPLVSAVMKWAARFVKDKLMKRVKIHDSLESLHECFSKDLLPEELGGTAGKLAHFRKQWMSTLEEYTEWFKEKEDLKADESKRVEKDVTCGGLYGVDGSFKRLTID</sequence>
<keyword evidence="3" id="KW-1185">Reference proteome</keyword>
<protein>
    <recommendedName>
        <fullName evidence="1">CRAL-TRIO domain-containing protein</fullName>
    </recommendedName>
</protein>
<dbReference type="InterPro" id="IPR001251">
    <property type="entry name" value="CRAL-TRIO_dom"/>
</dbReference>
<evidence type="ECO:0000313" key="2">
    <source>
        <dbReference type="EMBL" id="KAJ3648556.1"/>
    </source>
</evidence>
<dbReference type="AlphaFoldDB" id="A0AA38I361"/>
<dbReference type="Proteomes" id="UP001168821">
    <property type="component" value="Unassembled WGS sequence"/>
</dbReference>
<proteinExistence type="predicted"/>
<comment type="caution">
    <text evidence="2">The sequence shown here is derived from an EMBL/GenBank/DDBJ whole genome shotgun (WGS) entry which is preliminary data.</text>
</comment>
<name>A0AA38I361_9CUCU</name>